<dbReference type="Proteomes" id="UP000185622">
    <property type="component" value="Chromosome"/>
</dbReference>
<reference evidence="2 3" key="1">
    <citation type="submission" date="2017-01" db="EMBL/GenBank/DDBJ databases">
        <title>The complete genome sequence of a sulfur-oxidizing marine bacterium Thioclava sp. 25B10_4T.</title>
        <authorList>
            <person name="Liu Y."/>
            <person name="Lai Q."/>
            <person name="Shao Z."/>
        </authorList>
    </citation>
    <scope>NUCLEOTIDE SEQUENCE [LARGE SCALE GENOMIC DNA]</scope>
    <source>
        <strain evidence="2 3">25B10_4</strain>
    </source>
</reference>
<keyword evidence="3" id="KW-1185">Reference proteome</keyword>
<protein>
    <recommendedName>
        <fullName evidence="1">DUF4268 domain-containing protein</fullName>
    </recommendedName>
</protein>
<dbReference type="RefSeq" id="WP_075776459.1">
    <property type="nucleotide sequence ID" value="NZ_CP019437.1"/>
</dbReference>
<dbReference type="InterPro" id="IPR011856">
    <property type="entry name" value="tRNA_endonuc-like_dom_sf"/>
</dbReference>
<name>A0ABN4XAJ1_9RHOB</name>
<dbReference type="InterPro" id="IPR025364">
    <property type="entry name" value="DUF4268"/>
</dbReference>
<feature type="domain" description="DUF4268" evidence="1">
    <location>
        <begin position="234"/>
        <end position="367"/>
    </location>
</feature>
<evidence type="ECO:0000313" key="2">
    <source>
        <dbReference type="EMBL" id="AQS48195.1"/>
    </source>
</evidence>
<sequence length="384" mass="43872">MFQIDRSANRLRKLERTSFSEVGFREREHLQEWLASMPDALCEAMSEGEEGLLIIQKEFDGFDGTRERLDLLALDRNGQLVVIENKLDDSGRDVVWQALKYAAYCSSLKKAEIVGVYQQYLDKQGGGDAAGAICEFLGEDTLDEVVLNDGTNQRVVFIAANFRREVTATVLWLREHQIDARCIKVVPYKFDEEIFVDLQQVIPTPEAADYMIKMAEKDSEEKSAKGAQRRSHTLRLAFWTKALEQLGTRGSQRFQSVGPSRENWISCGTGISGCPLSLVFSQTEARVEIVLQRPEKAENKWLFDQLLEKRESIEEKFGASLEWDRKEGLNRALIQTRHPFDGFSEENWPEMIQWLGDTYEKIEEAFSGDLADLNRRLKAGEAKL</sequence>
<evidence type="ECO:0000313" key="3">
    <source>
        <dbReference type="Proteomes" id="UP000185622"/>
    </source>
</evidence>
<gene>
    <name evidence="2" type="ORF">BMG03_10590</name>
</gene>
<dbReference type="EMBL" id="CP019437">
    <property type="protein sequence ID" value="AQS48195.1"/>
    <property type="molecule type" value="Genomic_DNA"/>
</dbReference>
<dbReference type="Gene3D" id="3.40.1350.10">
    <property type="match status" value="1"/>
</dbReference>
<evidence type="ECO:0000259" key="1">
    <source>
        <dbReference type="Pfam" id="PF14088"/>
    </source>
</evidence>
<dbReference type="Pfam" id="PF14088">
    <property type="entry name" value="DUF4268"/>
    <property type="match status" value="1"/>
</dbReference>
<organism evidence="2 3">
    <name type="scientific">Thioclava nitratireducens</name>
    <dbReference type="NCBI Taxonomy" id="1915078"/>
    <lineage>
        <taxon>Bacteria</taxon>
        <taxon>Pseudomonadati</taxon>
        <taxon>Pseudomonadota</taxon>
        <taxon>Alphaproteobacteria</taxon>
        <taxon>Rhodobacterales</taxon>
        <taxon>Paracoccaceae</taxon>
        <taxon>Thioclava</taxon>
    </lineage>
</organism>
<proteinExistence type="predicted"/>
<accession>A0ABN4XAJ1</accession>